<evidence type="ECO:0000313" key="8">
    <source>
        <dbReference type="EMBL" id="MCF4143548.1"/>
    </source>
</evidence>
<organism evidence="8 9">
    <name type="scientific">Dethiosulfovibrio marinus</name>
    <dbReference type="NCBI Taxonomy" id="133532"/>
    <lineage>
        <taxon>Bacteria</taxon>
        <taxon>Thermotogati</taxon>
        <taxon>Synergistota</taxon>
        <taxon>Synergistia</taxon>
        <taxon>Synergistales</taxon>
        <taxon>Dethiosulfovibrionaceae</taxon>
        <taxon>Dethiosulfovibrio</taxon>
    </lineage>
</organism>
<keyword evidence="4 6" id="KW-0067">ATP-binding</keyword>
<dbReference type="EC" id="6.3.4.19" evidence="6"/>
<dbReference type="PANTHER" id="PTHR43033:SF1">
    <property type="entry name" value="TRNA(ILE)-LYSIDINE SYNTHASE-RELATED"/>
    <property type="match status" value="1"/>
</dbReference>
<comment type="similarity">
    <text evidence="6">Belongs to the tRNA(Ile)-lysidine synthase family.</text>
</comment>
<dbReference type="Proteomes" id="UP001200430">
    <property type="component" value="Unassembled WGS sequence"/>
</dbReference>
<protein>
    <recommendedName>
        <fullName evidence="6">tRNA(Ile)-lysidine synthase</fullName>
        <ecNumber evidence="6">6.3.4.19</ecNumber>
    </recommendedName>
    <alternativeName>
        <fullName evidence="6">tRNA(Ile)-2-lysyl-cytidine synthase</fullName>
    </alternativeName>
    <alternativeName>
        <fullName evidence="6">tRNA(Ile)-lysidine synthetase</fullName>
    </alternativeName>
</protein>
<name>A0ABS9EQS8_9BACT</name>
<dbReference type="Pfam" id="PF01171">
    <property type="entry name" value="ATP_bind_3"/>
    <property type="match status" value="1"/>
</dbReference>
<dbReference type="InterPro" id="IPR012094">
    <property type="entry name" value="tRNA_Ile_lys_synt"/>
</dbReference>
<feature type="domain" description="tRNA(Ile)-lysidine/2-thiocytidine synthase N-terminal" evidence="7">
    <location>
        <begin position="29"/>
        <end position="205"/>
    </location>
</feature>
<evidence type="ECO:0000256" key="3">
    <source>
        <dbReference type="ARBA" id="ARBA00022741"/>
    </source>
</evidence>
<dbReference type="InterPro" id="IPR014729">
    <property type="entry name" value="Rossmann-like_a/b/a_fold"/>
</dbReference>
<evidence type="ECO:0000256" key="4">
    <source>
        <dbReference type="ARBA" id="ARBA00022840"/>
    </source>
</evidence>
<keyword evidence="9" id="KW-1185">Reference proteome</keyword>
<evidence type="ECO:0000259" key="7">
    <source>
        <dbReference type="Pfam" id="PF01171"/>
    </source>
</evidence>
<keyword evidence="2 6" id="KW-0819">tRNA processing</keyword>
<comment type="subcellular location">
    <subcellularLocation>
        <location evidence="6">Cytoplasm</location>
    </subcellularLocation>
</comment>
<dbReference type="RefSeq" id="WP_236100273.1">
    <property type="nucleotide sequence ID" value="NZ_JAKGUD010000018.1"/>
</dbReference>
<dbReference type="PANTHER" id="PTHR43033">
    <property type="entry name" value="TRNA(ILE)-LYSIDINE SYNTHASE-RELATED"/>
    <property type="match status" value="1"/>
</dbReference>
<dbReference type="SUPFAM" id="SSF52402">
    <property type="entry name" value="Adenine nucleotide alpha hydrolases-like"/>
    <property type="match status" value="1"/>
</dbReference>
<gene>
    <name evidence="6 8" type="primary">tilS</name>
    <name evidence="8" type="ORF">L2W38_12080</name>
</gene>
<accession>A0ABS9EQS8</accession>
<dbReference type="CDD" id="cd01992">
    <property type="entry name" value="TilS_N"/>
    <property type="match status" value="1"/>
</dbReference>
<keyword evidence="6" id="KW-0963">Cytoplasm</keyword>
<reference evidence="8 9" key="1">
    <citation type="submission" date="2022-01" db="EMBL/GenBank/DDBJ databases">
        <title>Dethiosulfovibrio faecalis sp. nov., a novel proteolytic, non-sulfur-reducing bacterium isolated from a marine aquaculture solid waste bioreactor.</title>
        <authorList>
            <person name="Grabowski S."/>
            <person name="Apolinario E."/>
            <person name="Schneider N."/>
            <person name="Marshall C.W."/>
            <person name="Sowers K.R."/>
        </authorList>
    </citation>
    <scope>NUCLEOTIDE SEQUENCE [LARGE SCALE GENOMIC DNA]</scope>
    <source>
        <strain evidence="8 9">DSM 12537</strain>
    </source>
</reference>
<dbReference type="HAMAP" id="MF_01161">
    <property type="entry name" value="tRNA_Ile_lys_synt"/>
    <property type="match status" value="1"/>
</dbReference>
<dbReference type="GO" id="GO:0032267">
    <property type="term" value="F:tRNA(Ile)-lysidine synthase activity"/>
    <property type="evidence" value="ECO:0007669"/>
    <property type="project" value="UniProtKB-EC"/>
</dbReference>
<evidence type="ECO:0000256" key="2">
    <source>
        <dbReference type="ARBA" id="ARBA00022694"/>
    </source>
</evidence>
<comment type="function">
    <text evidence="6">Ligates lysine onto the cytidine present at position 34 of the AUA codon-specific tRNA(Ile) that contains the anticodon CAU, in an ATP-dependent manner. Cytidine is converted to lysidine, thus changing the amino acid specificity of the tRNA from methionine to isoleucine.</text>
</comment>
<dbReference type="NCBIfam" id="TIGR02432">
    <property type="entry name" value="lysidine_TilS_N"/>
    <property type="match status" value="1"/>
</dbReference>
<keyword evidence="3 6" id="KW-0547">Nucleotide-binding</keyword>
<evidence type="ECO:0000256" key="5">
    <source>
        <dbReference type="ARBA" id="ARBA00048539"/>
    </source>
</evidence>
<evidence type="ECO:0000313" key="9">
    <source>
        <dbReference type="Proteomes" id="UP001200430"/>
    </source>
</evidence>
<feature type="binding site" evidence="6">
    <location>
        <begin position="34"/>
        <end position="39"/>
    </location>
    <ligand>
        <name>ATP</name>
        <dbReference type="ChEBI" id="CHEBI:30616"/>
    </ligand>
</feature>
<dbReference type="InterPro" id="IPR012795">
    <property type="entry name" value="tRNA_Ile_lys_synt_N"/>
</dbReference>
<evidence type="ECO:0000256" key="1">
    <source>
        <dbReference type="ARBA" id="ARBA00022598"/>
    </source>
</evidence>
<comment type="catalytic activity">
    <reaction evidence="5 6">
        <text>cytidine(34) in tRNA(Ile2) + L-lysine + ATP = lysidine(34) in tRNA(Ile2) + AMP + diphosphate + H(+)</text>
        <dbReference type="Rhea" id="RHEA:43744"/>
        <dbReference type="Rhea" id="RHEA-COMP:10625"/>
        <dbReference type="Rhea" id="RHEA-COMP:10670"/>
        <dbReference type="ChEBI" id="CHEBI:15378"/>
        <dbReference type="ChEBI" id="CHEBI:30616"/>
        <dbReference type="ChEBI" id="CHEBI:32551"/>
        <dbReference type="ChEBI" id="CHEBI:33019"/>
        <dbReference type="ChEBI" id="CHEBI:82748"/>
        <dbReference type="ChEBI" id="CHEBI:83665"/>
        <dbReference type="ChEBI" id="CHEBI:456215"/>
        <dbReference type="EC" id="6.3.4.19"/>
    </reaction>
</comment>
<evidence type="ECO:0000256" key="6">
    <source>
        <dbReference type="HAMAP-Rule" id="MF_01161"/>
    </source>
</evidence>
<keyword evidence="1 6" id="KW-0436">Ligase</keyword>
<comment type="caution">
    <text evidence="8">The sequence shown here is derived from an EMBL/GenBank/DDBJ whole genome shotgun (WGS) entry which is preliminary data.</text>
</comment>
<comment type="domain">
    <text evidence="6">The N-terminal region contains the highly conserved SGGXDS motif, predicted to be a P-loop motif involved in ATP binding.</text>
</comment>
<dbReference type="Gene3D" id="3.40.50.620">
    <property type="entry name" value="HUPs"/>
    <property type="match status" value="1"/>
</dbReference>
<proteinExistence type="inferred from homology"/>
<sequence>MKHSSDQDQLEKTLHRAGVRQGWWDAKRMVVAVSGGSDSMALLWLMLNCWPNDISVVHVEHGIRGDSSKADACFVKEHCEKLGIQCCIVSRDVPGEAIRGESLEQAARRIRHEALASKAEEIGSDFVAMAHNSDDAVETFFLNLARGSGAYGLAGIPEVRDRFVRPVIEVSRNELRDLLKEVGWGWVEDESNQEDLYLRNRIRHEVLPLFENRINRGIRRHVLSLIEEMSDLRREEERTASDLARSLFSFIPWSLYSLDRSGVMDLPKGHRIWLFRHVGRELGLRTLSRHRTEILSDLLERSSRWRFQWSEDVELCCCKDHLIWLTRESLEEGPSETIFLPLTRGESEWFGEKITWSYLEEGVPFREGLVANLPVLSGDGESLLEVVPLSSIEKKEKKAVRGSFPWCIENKIPVVRINGIPYWSPRIGNWSGRWAFPLDSVKCDGVCSIRFTHPHQG</sequence>
<dbReference type="InterPro" id="IPR011063">
    <property type="entry name" value="TilS/TtcA_N"/>
</dbReference>
<dbReference type="EMBL" id="JAKGUD010000018">
    <property type="protein sequence ID" value="MCF4143548.1"/>
    <property type="molecule type" value="Genomic_DNA"/>
</dbReference>